<keyword evidence="2" id="KW-0646">Protease inhibitor</keyword>
<evidence type="ECO:0000256" key="6">
    <source>
        <dbReference type="SAM" id="SignalP"/>
    </source>
</evidence>
<proteinExistence type="inferred from homology"/>
<dbReference type="PANTHER" id="PTHR46186">
    <property type="entry name" value="CYSTATIN"/>
    <property type="match status" value="1"/>
</dbReference>
<dbReference type="CDD" id="cd00042">
    <property type="entry name" value="CY"/>
    <property type="match status" value="1"/>
</dbReference>
<keyword evidence="6" id="KW-0732">Signal</keyword>
<keyword evidence="9" id="KW-1185">Reference proteome</keyword>
<organism evidence="8 9">
    <name type="scientific">Cuculus canorus</name>
    <name type="common">Common cuckoo</name>
    <dbReference type="NCBI Taxonomy" id="55661"/>
    <lineage>
        <taxon>Eukaryota</taxon>
        <taxon>Metazoa</taxon>
        <taxon>Chordata</taxon>
        <taxon>Craniata</taxon>
        <taxon>Vertebrata</taxon>
        <taxon>Euteleostomi</taxon>
        <taxon>Archelosauria</taxon>
        <taxon>Archosauria</taxon>
        <taxon>Dinosauria</taxon>
        <taxon>Saurischia</taxon>
        <taxon>Theropoda</taxon>
        <taxon>Coelurosauria</taxon>
        <taxon>Aves</taxon>
        <taxon>Neognathae</taxon>
        <taxon>Neoaves</taxon>
        <taxon>Otidimorphae</taxon>
        <taxon>Cuculiformes</taxon>
        <taxon>Cuculidae</taxon>
        <taxon>Cuculus</taxon>
    </lineage>
</organism>
<feature type="domain" description="Cystatin" evidence="7">
    <location>
        <begin position="33"/>
        <end position="141"/>
    </location>
</feature>
<dbReference type="PANTHER" id="PTHR46186:SF2">
    <property type="entry name" value="CYSTATIN"/>
    <property type="match status" value="1"/>
</dbReference>
<evidence type="ECO:0000313" key="8">
    <source>
        <dbReference type="EMBL" id="KFO77390.1"/>
    </source>
</evidence>
<dbReference type="InterPro" id="IPR046350">
    <property type="entry name" value="Cystatin_sf"/>
</dbReference>
<feature type="non-terminal residue" evidence="8">
    <location>
        <position position="1"/>
    </location>
</feature>
<comment type="similarity">
    <text evidence="1">Belongs to the cystatin family.</text>
</comment>
<accession>A0A091G4U6</accession>
<evidence type="ECO:0000256" key="1">
    <source>
        <dbReference type="ARBA" id="ARBA00009403"/>
    </source>
</evidence>
<dbReference type="GO" id="GO:0004869">
    <property type="term" value="F:cysteine-type endopeptidase inhibitor activity"/>
    <property type="evidence" value="ECO:0007669"/>
    <property type="project" value="UniProtKB-KW"/>
</dbReference>
<feature type="non-terminal residue" evidence="8">
    <location>
        <position position="141"/>
    </location>
</feature>
<dbReference type="InterPro" id="IPR018073">
    <property type="entry name" value="Prot_inh_cystat_CS"/>
</dbReference>
<keyword evidence="4" id="KW-1015">Disulfide bond</keyword>
<dbReference type="SUPFAM" id="SSF54403">
    <property type="entry name" value="Cystatin/monellin"/>
    <property type="match status" value="1"/>
</dbReference>
<dbReference type="GO" id="GO:0005615">
    <property type="term" value="C:extracellular space"/>
    <property type="evidence" value="ECO:0007669"/>
    <property type="project" value="TreeGrafter"/>
</dbReference>
<dbReference type="Proteomes" id="UP000053760">
    <property type="component" value="Unassembled WGS sequence"/>
</dbReference>
<dbReference type="AlphaFoldDB" id="A0A091G4U6"/>
<dbReference type="FunFam" id="3.10.450.10:FF:000004">
    <property type="entry name" value="Cystatin C"/>
    <property type="match status" value="1"/>
</dbReference>
<dbReference type="MEROPS" id="I25.011"/>
<dbReference type="GO" id="GO:0005737">
    <property type="term" value="C:cytoplasm"/>
    <property type="evidence" value="ECO:0007669"/>
    <property type="project" value="TreeGrafter"/>
</dbReference>
<dbReference type="Gene3D" id="3.10.450.10">
    <property type="match status" value="1"/>
</dbReference>
<reference evidence="8 9" key="1">
    <citation type="submission" date="2014-04" db="EMBL/GenBank/DDBJ databases">
        <title>Genome evolution of avian class.</title>
        <authorList>
            <person name="Zhang G."/>
            <person name="Li C."/>
        </authorList>
    </citation>
    <scope>NUCLEOTIDE SEQUENCE [LARGE SCALE GENOMIC DNA]</scope>
    <source>
        <strain evidence="8">BGI_N303</strain>
    </source>
</reference>
<dbReference type="GO" id="GO:0031982">
    <property type="term" value="C:vesicle"/>
    <property type="evidence" value="ECO:0007669"/>
    <property type="project" value="TreeGrafter"/>
</dbReference>
<evidence type="ECO:0000259" key="7">
    <source>
        <dbReference type="SMART" id="SM00043"/>
    </source>
</evidence>
<dbReference type="STRING" id="55661.A0A091G4U6"/>
<gene>
    <name evidence="8" type="ORF">N303_12257</name>
</gene>
<dbReference type="SMART" id="SM00043">
    <property type="entry name" value="CY"/>
    <property type="match status" value="1"/>
</dbReference>
<feature type="chain" id="PRO_5018649982" description="Egg-white cystatin" evidence="6">
    <location>
        <begin position="28"/>
        <end position="141"/>
    </location>
</feature>
<evidence type="ECO:0000256" key="5">
    <source>
        <dbReference type="ARBA" id="ARBA00078073"/>
    </source>
</evidence>
<keyword evidence="3" id="KW-0789">Thiol protease inhibitor</keyword>
<name>A0A091G4U6_CUCCA</name>
<sequence length="141" mass="15619">AAMATARGCAMLLLLTAVVTLVGSAVGNKDREHLVGAPEEILDPEKDEGLQEALRFAVAEYNEGNNDRFTSKVVRIISARRQVVSGLNYTVKVEIAPTTCLKPPSNFQSCPVQPRSKRTICNFTVYVVPWEDQMRLTEHRC</sequence>
<evidence type="ECO:0000256" key="2">
    <source>
        <dbReference type="ARBA" id="ARBA00022690"/>
    </source>
</evidence>
<evidence type="ECO:0000256" key="4">
    <source>
        <dbReference type="ARBA" id="ARBA00023157"/>
    </source>
</evidence>
<evidence type="ECO:0000313" key="9">
    <source>
        <dbReference type="Proteomes" id="UP000053760"/>
    </source>
</evidence>
<feature type="signal peptide" evidence="6">
    <location>
        <begin position="1"/>
        <end position="27"/>
    </location>
</feature>
<protein>
    <recommendedName>
        <fullName evidence="5">Egg-white cystatin</fullName>
    </recommendedName>
</protein>
<dbReference type="EMBL" id="KL447819">
    <property type="protein sequence ID" value="KFO77390.1"/>
    <property type="molecule type" value="Genomic_DNA"/>
</dbReference>
<dbReference type="PROSITE" id="PS00287">
    <property type="entry name" value="CYSTATIN"/>
    <property type="match status" value="1"/>
</dbReference>
<dbReference type="Pfam" id="PF00031">
    <property type="entry name" value="Cystatin"/>
    <property type="match status" value="1"/>
</dbReference>
<dbReference type="InterPro" id="IPR000010">
    <property type="entry name" value="Cystatin_dom"/>
</dbReference>
<evidence type="ECO:0000256" key="3">
    <source>
        <dbReference type="ARBA" id="ARBA00022704"/>
    </source>
</evidence>